<keyword evidence="9 12" id="KW-0067">ATP-binding</keyword>
<dbReference type="InterPro" id="IPR000719">
    <property type="entry name" value="Prot_kinase_dom"/>
</dbReference>
<evidence type="ECO:0000256" key="10">
    <source>
        <dbReference type="ARBA" id="ARBA00023136"/>
    </source>
</evidence>
<gene>
    <name evidence="16" type="ORF">ILEXP_LOCUS48249</name>
</gene>
<evidence type="ECO:0000256" key="14">
    <source>
        <dbReference type="SAM" id="MobiDB-lite"/>
    </source>
</evidence>
<keyword evidence="10" id="KW-0472">Membrane</keyword>
<dbReference type="CDD" id="cd14066">
    <property type="entry name" value="STKc_IRAK"/>
    <property type="match status" value="1"/>
</dbReference>
<comment type="subcellular location">
    <subcellularLocation>
        <location evidence="1">Cell membrane</location>
    </subcellularLocation>
</comment>
<dbReference type="InterPro" id="IPR050823">
    <property type="entry name" value="Plant_Ser_Thr_Prot_Kinase"/>
</dbReference>
<keyword evidence="17" id="KW-1185">Reference proteome</keyword>
<keyword evidence="7 12" id="KW-0547">Nucleotide-binding</keyword>
<comment type="function">
    <text evidence="11">May be involved in plant defense signaling.</text>
</comment>
<feature type="binding site" evidence="12">
    <location>
        <position position="124"/>
    </location>
    <ligand>
        <name>ATP</name>
        <dbReference type="ChEBI" id="CHEBI:30616"/>
    </ligand>
</feature>
<feature type="compositionally biased region" description="Basic and acidic residues" evidence="14">
    <location>
        <begin position="370"/>
        <end position="394"/>
    </location>
</feature>
<dbReference type="EC" id="2.7.11.1" evidence="3"/>
<dbReference type="EMBL" id="CAUOFW020007279">
    <property type="protein sequence ID" value="CAK9178318.1"/>
    <property type="molecule type" value="Genomic_DNA"/>
</dbReference>
<keyword evidence="8" id="KW-0418">Kinase</keyword>
<dbReference type="Gene3D" id="1.10.510.10">
    <property type="entry name" value="Transferase(Phosphotransferase) domain 1"/>
    <property type="match status" value="1"/>
</dbReference>
<dbReference type="GO" id="GO:0005524">
    <property type="term" value="F:ATP binding"/>
    <property type="evidence" value="ECO:0007669"/>
    <property type="project" value="UniProtKB-UniRule"/>
</dbReference>
<reference evidence="16 17" key="1">
    <citation type="submission" date="2024-02" db="EMBL/GenBank/DDBJ databases">
        <authorList>
            <person name="Vignale AGUSTIN F."/>
            <person name="Sosa J E."/>
            <person name="Modenutti C."/>
        </authorList>
    </citation>
    <scope>NUCLEOTIDE SEQUENCE [LARGE SCALE GENOMIC DNA]</scope>
</reference>
<dbReference type="FunFam" id="3.30.200.20:FF:000228">
    <property type="entry name" value="Serine/threonine-protein kinase BIK1"/>
    <property type="match status" value="1"/>
</dbReference>
<evidence type="ECO:0000256" key="4">
    <source>
        <dbReference type="ARBA" id="ARBA00022475"/>
    </source>
</evidence>
<dbReference type="Gene3D" id="3.30.200.20">
    <property type="entry name" value="Phosphorylase Kinase, domain 1"/>
    <property type="match status" value="1"/>
</dbReference>
<evidence type="ECO:0000256" key="2">
    <source>
        <dbReference type="ARBA" id="ARBA00008684"/>
    </source>
</evidence>
<dbReference type="InterPro" id="IPR011009">
    <property type="entry name" value="Kinase-like_dom_sf"/>
</dbReference>
<dbReference type="InterPro" id="IPR017441">
    <property type="entry name" value="Protein_kinase_ATP_BS"/>
</dbReference>
<accession>A0ABC8UBE0</accession>
<dbReference type="PROSITE" id="PS00108">
    <property type="entry name" value="PROTEIN_KINASE_ST"/>
    <property type="match status" value="1"/>
</dbReference>
<dbReference type="PANTHER" id="PTHR45621">
    <property type="entry name" value="OS01G0588500 PROTEIN-RELATED"/>
    <property type="match status" value="1"/>
</dbReference>
<evidence type="ECO:0000256" key="5">
    <source>
        <dbReference type="ARBA" id="ARBA00022527"/>
    </source>
</evidence>
<evidence type="ECO:0000256" key="6">
    <source>
        <dbReference type="ARBA" id="ARBA00022679"/>
    </source>
</evidence>
<dbReference type="PROSITE" id="PS50011">
    <property type="entry name" value="PROTEIN_KINASE_DOM"/>
    <property type="match status" value="1"/>
</dbReference>
<dbReference type="InterPro" id="IPR008271">
    <property type="entry name" value="Ser/Thr_kinase_AS"/>
</dbReference>
<evidence type="ECO:0000256" key="12">
    <source>
        <dbReference type="PROSITE-ProRule" id="PRU10141"/>
    </source>
</evidence>
<feature type="region of interest" description="Disordered" evidence="14">
    <location>
        <begin position="370"/>
        <end position="433"/>
    </location>
</feature>
<dbReference type="Pfam" id="PF07714">
    <property type="entry name" value="PK_Tyr_Ser-Thr"/>
    <property type="match status" value="1"/>
</dbReference>
<feature type="domain" description="Protein kinase" evidence="15">
    <location>
        <begin position="85"/>
        <end position="371"/>
    </location>
</feature>
<comment type="caution">
    <text evidence="16">The sequence shown here is derived from an EMBL/GenBank/DDBJ whole genome shotgun (WGS) entry which is preliminary data.</text>
</comment>
<evidence type="ECO:0000256" key="3">
    <source>
        <dbReference type="ARBA" id="ARBA00012513"/>
    </source>
</evidence>
<organism evidence="16 17">
    <name type="scientific">Ilex paraguariensis</name>
    <name type="common">yerba mate</name>
    <dbReference type="NCBI Taxonomy" id="185542"/>
    <lineage>
        <taxon>Eukaryota</taxon>
        <taxon>Viridiplantae</taxon>
        <taxon>Streptophyta</taxon>
        <taxon>Embryophyta</taxon>
        <taxon>Tracheophyta</taxon>
        <taxon>Spermatophyta</taxon>
        <taxon>Magnoliopsida</taxon>
        <taxon>eudicotyledons</taxon>
        <taxon>Gunneridae</taxon>
        <taxon>Pentapetalae</taxon>
        <taxon>asterids</taxon>
        <taxon>campanulids</taxon>
        <taxon>Aquifoliales</taxon>
        <taxon>Aquifoliaceae</taxon>
        <taxon>Ilex</taxon>
    </lineage>
</organism>
<proteinExistence type="inferred from homology"/>
<evidence type="ECO:0000256" key="13">
    <source>
        <dbReference type="RuleBase" id="RU000304"/>
    </source>
</evidence>
<evidence type="ECO:0000256" key="8">
    <source>
        <dbReference type="ARBA" id="ARBA00022777"/>
    </source>
</evidence>
<comment type="similarity">
    <text evidence="2">Belongs to the protein kinase superfamily. Ser/Thr protein kinase family.</text>
</comment>
<dbReference type="FunFam" id="1.10.510.10:FF:000032">
    <property type="entry name" value="Serine/threonine-protein kinase PBS1"/>
    <property type="match status" value="1"/>
</dbReference>
<name>A0ABC8UBE0_9AQUA</name>
<keyword evidence="4" id="KW-1003">Cell membrane</keyword>
<protein>
    <recommendedName>
        <fullName evidence="3">non-specific serine/threonine protein kinase</fullName>
        <ecNumber evidence="3">2.7.11.1</ecNumber>
    </recommendedName>
</protein>
<dbReference type="AlphaFoldDB" id="A0ABC8UBE0"/>
<feature type="compositionally biased region" description="Polar residues" evidence="14">
    <location>
        <begin position="403"/>
        <end position="417"/>
    </location>
</feature>
<evidence type="ECO:0000259" key="15">
    <source>
        <dbReference type="PROSITE" id="PS50011"/>
    </source>
</evidence>
<feature type="region of interest" description="Disordered" evidence="14">
    <location>
        <begin position="1"/>
        <end position="63"/>
    </location>
</feature>
<dbReference type="GO" id="GO:0005886">
    <property type="term" value="C:plasma membrane"/>
    <property type="evidence" value="ECO:0007669"/>
    <property type="project" value="UniProtKB-SubCell"/>
</dbReference>
<evidence type="ECO:0000313" key="17">
    <source>
        <dbReference type="Proteomes" id="UP001642360"/>
    </source>
</evidence>
<evidence type="ECO:0000256" key="11">
    <source>
        <dbReference type="ARBA" id="ARBA00054261"/>
    </source>
</evidence>
<keyword evidence="6" id="KW-0808">Transferase</keyword>
<sequence length="433" mass="48331">MGNCWPKPVDSLPSAAKLSNPIHNDAKPLKPFKNNSNSNSGQKSLSPPCDDTGGGVEEVPPSGRIVTPNLKMFTYAELRSATRNFRPDTMLGEGGFGRVFKGWIDGKTYAPSKVGIGIPVAVKKSSPDSPQGLKEWQCEVKFLGKFSHPNLVKLLGYCWEDREFLLVYEYMQKGSLETHLFSKIAEPLSWETRFKIAIGVAKGLAFLHTTEKQVIYRDFKSSNILLDEEFNAKLSDFGLAKLGPVDGDSHVTTQVIGTYGYAAPEYMATGHLYIRSDVYGFGVVLLEILTGRVVLDLNRPNGEHNLVDWARPYMPEKRKLKRIMDPRLDGQYPLKGAFQAAALILRCIESDPKNRPSMDEVLEKLKQIEAIKTKPKESKDSNRRLRAQRQERHPTHYRHHNQSKSPLSTQHGGSVTATGFAAHQRSPMVKAGL</sequence>
<evidence type="ECO:0000256" key="7">
    <source>
        <dbReference type="ARBA" id="ARBA00022741"/>
    </source>
</evidence>
<dbReference type="Proteomes" id="UP001642360">
    <property type="component" value="Unassembled WGS sequence"/>
</dbReference>
<dbReference type="InterPro" id="IPR001245">
    <property type="entry name" value="Ser-Thr/Tyr_kinase_cat_dom"/>
</dbReference>
<evidence type="ECO:0000313" key="16">
    <source>
        <dbReference type="EMBL" id="CAK9178318.1"/>
    </source>
</evidence>
<evidence type="ECO:0000256" key="9">
    <source>
        <dbReference type="ARBA" id="ARBA00022840"/>
    </source>
</evidence>
<dbReference type="PROSITE" id="PS00107">
    <property type="entry name" value="PROTEIN_KINASE_ATP"/>
    <property type="match status" value="1"/>
</dbReference>
<dbReference type="SUPFAM" id="SSF56112">
    <property type="entry name" value="Protein kinase-like (PK-like)"/>
    <property type="match status" value="1"/>
</dbReference>
<evidence type="ECO:0000256" key="1">
    <source>
        <dbReference type="ARBA" id="ARBA00004236"/>
    </source>
</evidence>
<dbReference type="GO" id="GO:0004674">
    <property type="term" value="F:protein serine/threonine kinase activity"/>
    <property type="evidence" value="ECO:0007669"/>
    <property type="project" value="UniProtKB-KW"/>
</dbReference>
<keyword evidence="5 13" id="KW-0723">Serine/threonine-protein kinase</keyword>